<comment type="caution">
    <text evidence="2">The sequence shown here is derived from an EMBL/GenBank/DDBJ whole genome shotgun (WGS) entry which is preliminary data.</text>
</comment>
<reference evidence="3" key="1">
    <citation type="journal article" date="2019" name="Int. J. Syst. Evol. Microbiol.">
        <title>The Global Catalogue of Microorganisms (GCM) 10K type strain sequencing project: providing services to taxonomists for standard genome sequencing and annotation.</title>
        <authorList>
            <consortium name="The Broad Institute Genomics Platform"/>
            <consortium name="The Broad Institute Genome Sequencing Center for Infectious Disease"/>
            <person name="Wu L."/>
            <person name="Ma J."/>
        </authorList>
    </citation>
    <scope>NUCLEOTIDE SEQUENCE [LARGE SCALE GENOMIC DNA]</scope>
    <source>
        <strain evidence="3">JCM 4816</strain>
    </source>
</reference>
<dbReference type="PANTHER" id="PTHR43317:SF1">
    <property type="entry name" value="THERMOSPERMINE SYNTHASE ACAULIS5"/>
    <property type="match status" value="1"/>
</dbReference>
<evidence type="ECO:0000313" key="3">
    <source>
        <dbReference type="Proteomes" id="UP001596174"/>
    </source>
</evidence>
<evidence type="ECO:0000256" key="1">
    <source>
        <dbReference type="ARBA" id="ARBA00023115"/>
    </source>
</evidence>
<organism evidence="2 3">
    <name type="scientific">Streptacidiphilus monticola</name>
    <dbReference type="NCBI Taxonomy" id="2161674"/>
    <lineage>
        <taxon>Bacteria</taxon>
        <taxon>Bacillati</taxon>
        <taxon>Actinomycetota</taxon>
        <taxon>Actinomycetes</taxon>
        <taxon>Kitasatosporales</taxon>
        <taxon>Streptomycetaceae</taxon>
        <taxon>Streptacidiphilus</taxon>
    </lineage>
</organism>
<dbReference type="NCBIfam" id="NF037959">
    <property type="entry name" value="MFS_SpdSyn"/>
    <property type="match status" value="1"/>
</dbReference>
<dbReference type="Gene3D" id="3.40.50.150">
    <property type="entry name" value="Vaccinia Virus protein VP39"/>
    <property type="match status" value="1"/>
</dbReference>
<proteinExistence type="predicted"/>
<keyword evidence="1" id="KW-0620">Polyamine biosynthesis</keyword>
<sequence>MSDDEPVVRQVDHGLARLLPDLDRPHAWLLTMDGAPQSYVDLDDPAYLEFEYVQRLAHAVDRAAAPGAPVDVLHLGGGALTLPRYLAATRPGSRQHVVEFDAALIELVREVLPWPVGITVAAADARKAVASAGTDSADVVVADVFGGDRIPAQVTSVEFLAEVRRVLRPGGLYAANLADGAPLDFLRGQLASAATLFPELCVLAEPAVLRGRRYGNLVLLASDAALPEAELTRVLAGDPFPARAVAGERLARLFAGAEPVTDATAAPSPPPPAGMFSV</sequence>
<protein>
    <submittedName>
        <fullName evidence="2">Spermidine synthase</fullName>
    </submittedName>
</protein>
<dbReference type="Proteomes" id="UP001596174">
    <property type="component" value="Unassembled WGS sequence"/>
</dbReference>
<dbReference type="PANTHER" id="PTHR43317">
    <property type="entry name" value="THERMOSPERMINE SYNTHASE ACAULIS5"/>
    <property type="match status" value="1"/>
</dbReference>
<dbReference type="EMBL" id="JBHSQJ010000006">
    <property type="protein sequence ID" value="MFC5905924.1"/>
    <property type="molecule type" value="Genomic_DNA"/>
</dbReference>
<dbReference type="SUPFAM" id="SSF53335">
    <property type="entry name" value="S-adenosyl-L-methionine-dependent methyltransferases"/>
    <property type="match status" value="1"/>
</dbReference>
<keyword evidence="3" id="KW-1185">Reference proteome</keyword>
<dbReference type="RefSeq" id="WP_380578830.1">
    <property type="nucleotide sequence ID" value="NZ_JBHSQJ010000006.1"/>
</dbReference>
<dbReference type="InterPro" id="IPR029063">
    <property type="entry name" value="SAM-dependent_MTases_sf"/>
</dbReference>
<name>A0ABW1FTV4_9ACTN</name>
<evidence type="ECO:0000313" key="2">
    <source>
        <dbReference type="EMBL" id="MFC5905924.1"/>
    </source>
</evidence>
<accession>A0ABW1FTV4</accession>
<gene>
    <name evidence="2" type="ORF">ACFP3V_01645</name>
</gene>
<dbReference type="CDD" id="cd02440">
    <property type="entry name" value="AdoMet_MTases"/>
    <property type="match status" value="1"/>
</dbReference>